<dbReference type="EC" id="2.6.1.42" evidence="9"/>
<dbReference type="GO" id="GO:0009098">
    <property type="term" value="P:L-leucine biosynthetic process"/>
    <property type="evidence" value="ECO:0007669"/>
    <property type="project" value="TreeGrafter"/>
</dbReference>
<dbReference type="STRING" id="1442371.A0A0D2GY18"/>
<dbReference type="VEuPathDB" id="FungiDB:Z520_09801"/>
<name>A0A0D2GY18_9EURO</name>
<dbReference type="InterPro" id="IPR018300">
    <property type="entry name" value="Aminotrans_IV_CS"/>
</dbReference>
<dbReference type="Pfam" id="PF01063">
    <property type="entry name" value="Aminotran_4"/>
    <property type="match status" value="1"/>
</dbReference>
<evidence type="ECO:0000256" key="3">
    <source>
        <dbReference type="ARBA" id="ARBA00022576"/>
    </source>
</evidence>
<dbReference type="InterPro" id="IPR003719">
    <property type="entry name" value="Phenazine_PhzF-like"/>
</dbReference>
<comment type="similarity">
    <text evidence="2 9">Belongs to the class-IV pyridoxal-phosphate-dependent aminotransferase family.</text>
</comment>
<dbReference type="OrthoDB" id="1732691at2759"/>
<dbReference type="InterPro" id="IPR033939">
    <property type="entry name" value="BCAT_family"/>
</dbReference>
<keyword evidence="4 9" id="KW-0028">Amino-acid biosynthesis</keyword>
<evidence type="ECO:0000256" key="2">
    <source>
        <dbReference type="ARBA" id="ARBA00009320"/>
    </source>
</evidence>
<gene>
    <name evidence="10" type="ORF">Z520_09801</name>
</gene>
<evidence type="ECO:0000313" key="10">
    <source>
        <dbReference type="EMBL" id="KIX94415.1"/>
    </source>
</evidence>
<keyword evidence="11" id="KW-1185">Reference proteome</keyword>
<dbReference type="FunFam" id="3.20.10.10:FF:000004">
    <property type="entry name" value="Branched-chain-amino-acid aminotransferase"/>
    <property type="match status" value="1"/>
</dbReference>
<dbReference type="PROSITE" id="PS00770">
    <property type="entry name" value="AA_TRANSFER_CLASS_4"/>
    <property type="match status" value="1"/>
</dbReference>
<dbReference type="SUPFAM" id="SSF56752">
    <property type="entry name" value="D-aminoacid aminotransferase-like PLP-dependent enzymes"/>
    <property type="match status" value="1"/>
</dbReference>
<dbReference type="GO" id="GO:0052656">
    <property type="term" value="F:L-isoleucine-2-oxoglutarate transaminase activity"/>
    <property type="evidence" value="ECO:0007669"/>
    <property type="project" value="RHEA"/>
</dbReference>
<dbReference type="Gene3D" id="3.10.310.10">
    <property type="entry name" value="Diaminopimelate Epimerase, Chain A, domain 1"/>
    <property type="match status" value="2"/>
</dbReference>
<dbReference type="CDD" id="cd01557">
    <property type="entry name" value="BCAT_beta_family"/>
    <property type="match status" value="1"/>
</dbReference>
<dbReference type="Proteomes" id="UP000053411">
    <property type="component" value="Unassembled WGS sequence"/>
</dbReference>
<evidence type="ECO:0000256" key="9">
    <source>
        <dbReference type="RuleBase" id="RU004517"/>
    </source>
</evidence>
<dbReference type="NCBIfam" id="NF009897">
    <property type="entry name" value="PRK13357.1"/>
    <property type="match status" value="1"/>
</dbReference>
<reference evidence="10 11" key="1">
    <citation type="submission" date="2015-01" db="EMBL/GenBank/DDBJ databases">
        <title>The Genome Sequence of Fonsecaea multimorphosa CBS 102226.</title>
        <authorList>
            <consortium name="The Broad Institute Genomics Platform"/>
            <person name="Cuomo C."/>
            <person name="de Hoog S."/>
            <person name="Gorbushina A."/>
            <person name="Stielow B."/>
            <person name="Teixiera M."/>
            <person name="Abouelleil A."/>
            <person name="Chapman S.B."/>
            <person name="Priest M."/>
            <person name="Young S.K."/>
            <person name="Wortman J."/>
            <person name="Nusbaum C."/>
            <person name="Birren B."/>
        </authorList>
    </citation>
    <scope>NUCLEOTIDE SEQUENCE [LARGE SCALE GENOMIC DNA]</scope>
    <source>
        <strain evidence="10 11">CBS 102226</strain>
    </source>
</reference>
<dbReference type="FunFam" id="3.30.470.10:FF:000005">
    <property type="entry name" value="Branched-chain-amino-acid aminotransferase"/>
    <property type="match status" value="1"/>
</dbReference>
<dbReference type="InterPro" id="IPR043131">
    <property type="entry name" value="BCAT-like_N"/>
</dbReference>
<evidence type="ECO:0000256" key="8">
    <source>
        <dbReference type="RuleBase" id="RU004516"/>
    </source>
</evidence>
<dbReference type="Gene3D" id="3.30.470.10">
    <property type="match status" value="1"/>
</dbReference>
<organism evidence="10 11">
    <name type="scientific">Fonsecaea multimorphosa CBS 102226</name>
    <dbReference type="NCBI Taxonomy" id="1442371"/>
    <lineage>
        <taxon>Eukaryota</taxon>
        <taxon>Fungi</taxon>
        <taxon>Dikarya</taxon>
        <taxon>Ascomycota</taxon>
        <taxon>Pezizomycotina</taxon>
        <taxon>Eurotiomycetes</taxon>
        <taxon>Chaetothyriomycetidae</taxon>
        <taxon>Chaetothyriales</taxon>
        <taxon>Herpotrichiellaceae</taxon>
        <taxon>Fonsecaea</taxon>
    </lineage>
</organism>
<dbReference type="RefSeq" id="XP_016628538.1">
    <property type="nucleotide sequence ID" value="XM_016780295.1"/>
</dbReference>
<dbReference type="InterPro" id="IPR043132">
    <property type="entry name" value="BCAT-like_C"/>
</dbReference>
<evidence type="ECO:0000256" key="5">
    <source>
        <dbReference type="ARBA" id="ARBA00022679"/>
    </source>
</evidence>
<dbReference type="Pfam" id="PF02567">
    <property type="entry name" value="PhzC-PhzF"/>
    <property type="match status" value="1"/>
</dbReference>
<dbReference type="PANTHER" id="PTHR11825">
    <property type="entry name" value="SUBGROUP IIII AMINOTRANSFERASE"/>
    <property type="match status" value="1"/>
</dbReference>
<dbReference type="AlphaFoldDB" id="A0A0D2GY18"/>
<keyword evidence="7 9" id="KW-0100">Branched-chain amino acid biosynthesis</keyword>
<dbReference type="Gene3D" id="3.20.10.10">
    <property type="entry name" value="D-amino Acid Aminotransferase, subunit A, domain 2"/>
    <property type="match status" value="1"/>
</dbReference>
<evidence type="ECO:0000256" key="7">
    <source>
        <dbReference type="ARBA" id="ARBA00023304"/>
    </source>
</evidence>
<dbReference type="InterPro" id="IPR005786">
    <property type="entry name" value="B_amino_transII"/>
</dbReference>
<comment type="catalytic activity">
    <reaction evidence="9">
        <text>L-isoleucine + 2-oxoglutarate = (S)-3-methyl-2-oxopentanoate + L-glutamate</text>
        <dbReference type="Rhea" id="RHEA:24801"/>
        <dbReference type="ChEBI" id="CHEBI:16810"/>
        <dbReference type="ChEBI" id="CHEBI:29985"/>
        <dbReference type="ChEBI" id="CHEBI:35146"/>
        <dbReference type="ChEBI" id="CHEBI:58045"/>
        <dbReference type="EC" id="2.6.1.42"/>
    </reaction>
</comment>
<dbReference type="NCBIfam" id="TIGR01123">
    <property type="entry name" value="ilvE_II"/>
    <property type="match status" value="1"/>
</dbReference>
<dbReference type="GO" id="GO:0009099">
    <property type="term" value="P:L-valine biosynthetic process"/>
    <property type="evidence" value="ECO:0007669"/>
    <property type="project" value="TreeGrafter"/>
</dbReference>
<dbReference type="GO" id="GO:0005739">
    <property type="term" value="C:mitochondrion"/>
    <property type="evidence" value="ECO:0007669"/>
    <property type="project" value="TreeGrafter"/>
</dbReference>
<dbReference type="GO" id="GO:0052654">
    <property type="term" value="F:L-leucine-2-oxoglutarate transaminase activity"/>
    <property type="evidence" value="ECO:0007669"/>
    <property type="project" value="RHEA"/>
</dbReference>
<dbReference type="PANTHER" id="PTHR11825:SF44">
    <property type="entry name" value="BRANCHED-CHAIN-AMINO-ACID AMINOTRANSFERASE"/>
    <property type="match status" value="1"/>
</dbReference>
<protein>
    <recommendedName>
        <fullName evidence="9">Branched-chain-amino-acid aminotransferase</fullName>
        <ecNumber evidence="9">2.6.1.42</ecNumber>
    </recommendedName>
</protein>
<comment type="catalytic activity">
    <reaction evidence="9">
        <text>L-leucine + 2-oxoglutarate = 4-methyl-2-oxopentanoate + L-glutamate</text>
        <dbReference type="Rhea" id="RHEA:18321"/>
        <dbReference type="ChEBI" id="CHEBI:16810"/>
        <dbReference type="ChEBI" id="CHEBI:17865"/>
        <dbReference type="ChEBI" id="CHEBI:29985"/>
        <dbReference type="ChEBI" id="CHEBI:57427"/>
        <dbReference type="EC" id="2.6.1.42"/>
    </reaction>
</comment>
<evidence type="ECO:0000256" key="6">
    <source>
        <dbReference type="ARBA" id="ARBA00022898"/>
    </source>
</evidence>
<keyword evidence="5 9" id="KW-0808">Transferase</keyword>
<sequence>MARLWEFAEDGPIKGPLKTDFENWGQVMIDTMTVEAFKGNPTPVFELDPEEYREWPPKPVLQTIARELNQSYTVFIKRVEEGRDGHVKYLIRSFTPEKEELFCGHGIMGAAIVLSEQLAPGWRQLIFETICGIRVDGYTRDASSLDGNLGDIWTVKLELPAEPVIEWFDGDVKLRETIAKSLGVDVPEILALGRNALMDLVIEVSEEVDFSAASMTVDAVGLMNASPRGTRSQVITSKGGRYGVDFAKRVFAYGCEDQATGSTHCVLIPYWASRLNKSAMKVKQVSERTGVVDVQTTRQRSLAAEDDIYSKLPGIDPSKLEVTKTITPKELVPNKDLVFGRTFTDHMLSIEWTASQGWLPPRITPYQNLSLDPATCVFHYAFECFEGMKAYKCLKDNSLRLFRPEKNMERMNKSAARIALPTFEGDKLIDLIGKLCVLDERFISAEKGYSLYIRPTLIGTQRTLGVGPPGSALLYVIASPVGPYYPTGFKAISLEATDYAVRSWPGGVGDKKLGANYAPCIVPQLKAAKKGLHQNLWLFGPEEYITEVGTMNLFVCIKNKETGQKELLTAPLDGTILEGVTRDSVLALARERLEPEGWNVAERYVKMQDLAEAESEGRLIEVFGAGTAAIVAPVRNIAWKDRVLHCGLKPNEEAGEVASRMKSWIEGIQYGDEEHPWSYKIPA</sequence>
<dbReference type="InterPro" id="IPR036038">
    <property type="entry name" value="Aminotransferase-like"/>
</dbReference>
<accession>A0A0D2GY18</accession>
<dbReference type="SUPFAM" id="SSF54506">
    <property type="entry name" value="Diaminopimelate epimerase-like"/>
    <property type="match status" value="1"/>
</dbReference>
<keyword evidence="6 8" id="KW-0663">Pyridoxal phosphate</keyword>
<keyword evidence="3 9" id="KW-0032">Aminotransferase</keyword>
<dbReference type="EMBL" id="KN848087">
    <property type="protein sequence ID" value="KIX94415.1"/>
    <property type="molecule type" value="Genomic_DNA"/>
</dbReference>
<comment type="catalytic activity">
    <reaction evidence="9">
        <text>L-valine + 2-oxoglutarate = 3-methyl-2-oxobutanoate + L-glutamate</text>
        <dbReference type="Rhea" id="RHEA:24813"/>
        <dbReference type="ChEBI" id="CHEBI:11851"/>
        <dbReference type="ChEBI" id="CHEBI:16810"/>
        <dbReference type="ChEBI" id="CHEBI:29985"/>
        <dbReference type="ChEBI" id="CHEBI:57762"/>
        <dbReference type="EC" id="2.6.1.42"/>
    </reaction>
</comment>
<evidence type="ECO:0000313" key="11">
    <source>
        <dbReference type="Proteomes" id="UP000053411"/>
    </source>
</evidence>
<dbReference type="GO" id="GO:0052655">
    <property type="term" value="F:L-valine-2-oxoglutarate transaminase activity"/>
    <property type="evidence" value="ECO:0007669"/>
    <property type="project" value="RHEA"/>
</dbReference>
<dbReference type="InterPro" id="IPR001544">
    <property type="entry name" value="Aminotrans_IV"/>
</dbReference>
<comment type="cofactor">
    <cofactor evidence="1 8">
        <name>pyridoxal 5'-phosphate</name>
        <dbReference type="ChEBI" id="CHEBI:597326"/>
    </cofactor>
</comment>
<evidence type="ECO:0000256" key="1">
    <source>
        <dbReference type="ARBA" id="ARBA00001933"/>
    </source>
</evidence>
<dbReference type="GeneID" id="27715547"/>
<evidence type="ECO:0000256" key="4">
    <source>
        <dbReference type="ARBA" id="ARBA00022605"/>
    </source>
</evidence>
<proteinExistence type="inferred from homology"/>